<feature type="domain" description="Lon proteolytic" evidence="4">
    <location>
        <begin position="566"/>
        <end position="761"/>
    </location>
</feature>
<dbReference type="Pfam" id="PF05362">
    <property type="entry name" value="Lon_C"/>
    <property type="match status" value="1"/>
</dbReference>
<feature type="active site" evidence="2">
    <location>
        <position position="656"/>
    </location>
</feature>
<comment type="caution">
    <text evidence="5">The sequence shown here is derived from an EMBL/GenBank/DDBJ whole genome shotgun (WGS) entry which is preliminary data.</text>
</comment>
<dbReference type="PANTHER" id="PTHR10046">
    <property type="entry name" value="ATP DEPENDENT LON PROTEASE FAMILY MEMBER"/>
    <property type="match status" value="1"/>
</dbReference>
<dbReference type="EMBL" id="JACCFH010000001">
    <property type="protein sequence ID" value="NYG31560.1"/>
    <property type="molecule type" value="Genomic_DNA"/>
</dbReference>
<dbReference type="Pfam" id="PF20437">
    <property type="entry name" value="LonC_helical"/>
    <property type="match status" value="1"/>
</dbReference>
<sequence length="819" mass="89571">MSIARVLPADLRLSVDPAALGFAETAELLQETLPWIGQARAEQAARFGLQMAQPDYHLFVLGEVGSGRASLLGEMMAREAASRPVPPDLCYLHHFEAPEHPVALHLPAGGGRLLRQGMADLARTLQAEIPKRLLAPDVKADCERIEADHQSEEEQAFATLSALAEARNFGLIREQGRMVFTQRDDHGEPLTASKAMALSRAQRAGMDAAESELRTAISHFLEDSRARELAMNEALLALRRQRIRPMLEQGLQAVRDRMGGQVQDALKLGGHLEQVQHDVLENLALFLPGDEQDEVRAAALLDVLARLRVNVVVDHHGQTGAPVVIGDDPSFRALFGGIEYGSEEGVLVSDFSRIRAGSVLKAHGGFLLLHLRDLLADEVVREKLRRFLRSGRLQMEEPGMLYAPVSAASLQPEPVDVVLKIVLIASVEEYYLVQEGDPELARRFRCKVDFAESFTATAETHRATAVFVAHACRRLGLPHCTAPAVARLIEETHREAEDQTRQSARFARCEALVMESAGAARARGATLVEAQDVQAAIAARLYRHDYPEQRLQESITDGERLLDVCGERVGQVNGLTVVDLGDYQFGFPVRVTASTHAGEEGLLDIEREVEMSGPIHDKGVLILQSYLSALFSHLAPLALDAAVVFEQEYSGVEGDSASCAEFYALLSALSGLPLRQGIAVTGALNQHGEVLPVGGINEKIEGYFRSCERLGLDGGQGVLIPRRNRRNLMLSPRVVEAVVAGRFQIFTADHASDGMALLAGRDFGTLGPQGYLPETVLGRAQRTLQDYRRACERVGVGGPRPARRGRPLWPARRSGWPDR</sequence>
<feature type="region of interest" description="Disordered" evidence="3">
    <location>
        <begin position="795"/>
        <end position="819"/>
    </location>
</feature>
<keyword evidence="6" id="KW-1185">Reference proteome</keyword>
<dbReference type="Pfam" id="PF13654">
    <property type="entry name" value="AAA_32"/>
    <property type="match status" value="1"/>
</dbReference>
<comment type="similarity">
    <text evidence="2">Belongs to the peptidase S16 family.</text>
</comment>
<gene>
    <name evidence="5" type="ORF">BDD16_000546</name>
</gene>
<keyword evidence="2" id="KW-0378">Hydrolase</keyword>
<dbReference type="PROSITE" id="PS51786">
    <property type="entry name" value="LON_PROTEOLYTIC"/>
    <property type="match status" value="1"/>
</dbReference>
<comment type="catalytic activity">
    <reaction evidence="2">
        <text>Hydrolysis of proteins in presence of ATP.</text>
        <dbReference type="EC" id="3.4.21.53"/>
    </reaction>
</comment>
<dbReference type="SUPFAM" id="SSF54211">
    <property type="entry name" value="Ribosomal protein S5 domain 2-like"/>
    <property type="match status" value="1"/>
</dbReference>
<keyword evidence="2" id="KW-0720">Serine protease</keyword>
<dbReference type="GO" id="GO:0004176">
    <property type="term" value="F:ATP-dependent peptidase activity"/>
    <property type="evidence" value="ECO:0007669"/>
    <property type="project" value="UniProtKB-UniRule"/>
</dbReference>
<accession>A0A7Y9UIB0</accession>
<keyword evidence="1 2" id="KW-0645">Protease</keyword>
<evidence type="ECO:0000259" key="4">
    <source>
        <dbReference type="PROSITE" id="PS51786"/>
    </source>
</evidence>
<evidence type="ECO:0000256" key="3">
    <source>
        <dbReference type="SAM" id="MobiDB-lite"/>
    </source>
</evidence>
<dbReference type="Proteomes" id="UP000518288">
    <property type="component" value="Unassembled WGS sequence"/>
</dbReference>
<dbReference type="InterPro" id="IPR027417">
    <property type="entry name" value="P-loop_NTPase"/>
</dbReference>
<dbReference type="EC" id="3.4.21.53" evidence="2"/>
<reference evidence="5 6" key="1">
    <citation type="submission" date="2020-07" db="EMBL/GenBank/DDBJ databases">
        <title>Genomic Encyclopedia of Archaeal and Bacterial Type Strains, Phase II (KMG-II): from individual species to whole genera.</title>
        <authorList>
            <person name="Goeker M."/>
        </authorList>
    </citation>
    <scope>NUCLEOTIDE SEQUENCE [LARGE SCALE GENOMIC DNA]</scope>
    <source>
        <strain evidence="5 6">DSM 21226</strain>
    </source>
</reference>
<dbReference type="GO" id="GO:0006508">
    <property type="term" value="P:proteolysis"/>
    <property type="evidence" value="ECO:0007669"/>
    <property type="project" value="UniProtKB-KW"/>
</dbReference>
<dbReference type="RefSeq" id="WP_179632542.1">
    <property type="nucleotide sequence ID" value="NZ_JACCFH010000001.1"/>
</dbReference>
<organism evidence="5 6">
    <name type="scientific">Sphaerotilus montanus</name>
    <dbReference type="NCBI Taxonomy" id="522889"/>
    <lineage>
        <taxon>Bacteria</taxon>
        <taxon>Pseudomonadati</taxon>
        <taxon>Pseudomonadota</taxon>
        <taxon>Betaproteobacteria</taxon>
        <taxon>Burkholderiales</taxon>
        <taxon>Sphaerotilaceae</taxon>
        <taxon>Sphaerotilus</taxon>
    </lineage>
</organism>
<dbReference type="AlphaFoldDB" id="A0A7Y9UIB0"/>
<dbReference type="Gene3D" id="1.10.8.60">
    <property type="match status" value="1"/>
</dbReference>
<dbReference type="InterPro" id="IPR020568">
    <property type="entry name" value="Ribosomal_Su5_D2-typ_SF"/>
</dbReference>
<dbReference type="Pfam" id="PF20436">
    <property type="entry name" value="LonB_AAA-LID"/>
    <property type="match status" value="1"/>
</dbReference>
<dbReference type="InterPro" id="IPR046843">
    <property type="entry name" value="LonB_AAA-LID"/>
</dbReference>
<dbReference type="InterPro" id="IPR014721">
    <property type="entry name" value="Ribsml_uS5_D2-typ_fold_subgr"/>
</dbReference>
<evidence type="ECO:0000313" key="5">
    <source>
        <dbReference type="EMBL" id="NYG31560.1"/>
    </source>
</evidence>
<dbReference type="GO" id="GO:0004252">
    <property type="term" value="F:serine-type endopeptidase activity"/>
    <property type="evidence" value="ECO:0007669"/>
    <property type="project" value="UniProtKB-UniRule"/>
</dbReference>
<protein>
    <recommendedName>
        <fullName evidence="2">endopeptidase La</fullName>
        <ecNumber evidence="2">3.4.21.53</ecNumber>
    </recommendedName>
</protein>
<proteinExistence type="inferred from homology"/>
<dbReference type="InterPro" id="IPR046844">
    <property type="entry name" value="Lon-like_helical"/>
</dbReference>
<dbReference type="Gene3D" id="3.30.230.10">
    <property type="match status" value="1"/>
</dbReference>
<dbReference type="Gene3D" id="3.40.50.300">
    <property type="entry name" value="P-loop containing nucleotide triphosphate hydrolases"/>
    <property type="match status" value="2"/>
</dbReference>
<dbReference type="InterPro" id="IPR027065">
    <property type="entry name" value="Lon_Prtase"/>
</dbReference>
<feature type="active site" evidence="2">
    <location>
        <position position="699"/>
    </location>
</feature>
<dbReference type="InterPro" id="IPR041699">
    <property type="entry name" value="AAA_32"/>
</dbReference>
<evidence type="ECO:0000256" key="1">
    <source>
        <dbReference type="ARBA" id="ARBA00022670"/>
    </source>
</evidence>
<dbReference type="GO" id="GO:0030163">
    <property type="term" value="P:protein catabolic process"/>
    <property type="evidence" value="ECO:0007669"/>
    <property type="project" value="InterPro"/>
</dbReference>
<name>A0A7Y9UIB0_9BURK</name>
<dbReference type="PRINTS" id="PR00830">
    <property type="entry name" value="ENDOLAPTASE"/>
</dbReference>
<dbReference type="GO" id="GO:0005524">
    <property type="term" value="F:ATP binding"/>
    <property type="evidence" value="ECO:0007669"/>
    <property type="project" value="InterPro"/>
</dbReference>
<evidence type="ECO:0000313" key="6">
    <source>
        <dbReference type="Proteomes" id="UP000518288"/>
    </source>
</evidence>
<evidence type="ECO:0000256" key="2">
    <source>
        <dbReference type="PROSITE-ProRule" id="PRU01122"/>
    </source>
</evidence>
<dbReference type="InterPro" id="IPR008269">
    <property type="entry name" value="Lon_proteolytic"/>
</dbReference>